<feature type="region of interest" description="Disordered" evidence="7">
    <location>
        <begin position="426"/>
        <end position="449"/>
    </location>
</feature>
<evidence type="ECO:0000256" key="4">
    <source>
        <dbReference type="ARBA" id="ARBA00022490"/>
    </source>
</evidence>
<dbReference type="GO" id="GO:0005819">
    <property type="term" value="C:spindle"/>
    <property type="evidence" value="ECO:0007669"/>
    <property type="project" value="UniProtKB-SubCell"/>
</dbReference>
<feature type="region of interest" description="Disordered" evidence="7">
    <location>
        <begin position="1573"/>
        <end position="1626"/>
    </location>
</feature>
<accession>A0A9Q0R3V4</accession>
<dbReference type="PANTHER" id="PTHR13738">
    <property type="entry name" value="TROPONIN I"/>
    <property type="match status" value="1"/>
</dbReference>
<evidence type="ECO:0000313" key="9">
    <source>
        <dbReference type="EMBL" id="KAJ4982405.1"/>
    </source>
</evidence>
<dbReference type="Proteomes" id="UP001141806">
    <property type="component" value="Unassembled WGS sequence"/>
</dbReference>
<proteinExistence type="inferred from homology"/>
<keyword evidence="4" id="KW-0963">Cytoplasm</keyword>
<evidence type="ECO:0000259" key="8">
    <source>
        <dbReference type="Pfam" id="PF03941"/>
    </source>
</evidence>
<evidence type="ECO:0000256" key="3">
    <source>
        <dbReference type="ARBA" id="ARBA00010042"/>
    </source>
</evidence>
<dbReference type="OrthoDB" id="681218at2759"/>
<feature type="region of interest" description="Disordered" evidence="7">
    <location>
        <begin position="905"/>
        <end position="947"/>
    </location>
</feature>
<feature type="compositionally biased region" description="Basic and acidic residues" evidence="7">
    <location>
        <begin position="1590"/>
        <end position="1616"/>
    </location>
</feature>
<organism evidence="9 10">
    <name type="scientific">Protea cynaroides</name>
    <dbReference type="NCBI Taxonomy" id="273540"/>
    <lineage>
        <taxon>Eukaryota</taxon>
        <taxon>Viridiplantae</taxon>
        <taxon>Streptophyta</taxon>
        <taxon>Embryophyta</taxon>
        <taxon>Tracheophyta</taxon>
        <taxon>Spermatophyta</taxon>
        <taxon>Magnoliopsida</taxon>
        <taxon>Proteales</taxon>
        <taxon>Proteaceae</taxon>
        <taxon>Protea</taxon>
    </lineage>
</organism>
<keyword evidence="5" id="KW-0206">Cytoskeleton</keyword>
<evidence type="ECO:0000256" key="7">
    <source>
        <dbReference type="SAM" id="MobiDB-lite"/>
    </source>
</evidence>
<sequence length="1840" mass="204659">MATIEKLFVQIFERKNSIIDQVKHQSDLFDQYLISKCLISGINPPSWLLNAGTETGTTDLTELKKQDLIFDLLNPQLRSTVPSISDHCTFYSKPDAKSYNGPTSDSLCMETCASNKYFEAGSRLTVVPKCHVNKNELSQNCMLNRVCELSPTIASRQGQTSVMEPDNYFEPVESLARIQRSRSRQKTLELRNSARANVERPSRKKGNCSVYSGRIMRSRTACRQPNTIKELLELNKACDYTDDNGGGGAQTKTAKCPSSGNDLKEASSRQVDIIPCSDASGIGNQEKWNPDIAETASGQAEACPFLNVTLTKKTVVAKCHVNKNELLENCTSNGICELSPTIASPQGQTSVREPDNYFEPVQSLARIQRSKSRQKALELRNSASAKAESPSRKKGNSSVYSGRVTRSRTACQQLNTVKELLELNKASDNTDDNGGGAAQTKTVKCPSSGNDLKEASGWQVNIFPCSDSSGIGNQEKWNADIAETTNGQAEACPFLHLNCARGSSQFSNPKIASGGVKCSNSASTEKPCQLAEPLNSVGGGNLQKSSEAQVDIPPCNDVPRIVNEENDLVGTKEHDCVPTQPCSIGSQSNMHGASLRDGMEFLLKRQPSESGTLLEPKQLVFDDAEEFNLNESIDPMEKGTQGTSLEMRSFSSLGPAEFLEKVEISNLFHKKCDTSMDELQMQKELAKEVVNRENEAHRAYSYSEANAEGGNEFIVEKSRCDYYTVSVAKSSKWPAVLSKNATSKICKDAVPDKSPEIHKTSNQILCLTDDLITRQVGEQSSAERQPQKVVDSCLTGVDMDPQADISGKRCNEDLDIGSGKIFPEDCELVKDIHYSGDKCNEELDPGKIFPEDCERGKDAYIGPKKATKIDFTCIAGSNFCRESAMLLRSQETKVSCVPEKDATRSFQDPMAAADSPKMGSAEREPPYYLRSSNSRDKNVGSSKLSGSTVAKKTIVSTKTMKNPVECSWPHSKRRKLEGRSSNAFTASGILRRGKPLQEQIHEETEYRPLKNVENGAEAVLEVQHFASFEMNVAQPNHVESLDVQMHEKESFQKVEGLESPTKLQVKEGELAWEGGDQSVETTFTCNDKHVESSLDYSLRNEVNGYLKSSFSDSMVMEKEPSVAFNLTKESTVEDQNLVPCESNLNLESTRNLSCTNGTMLETHLEDHGSLSYCLVSSPLTKDVDLISDDQTMPGFEGLGIGEPTDKDLLCIAENGSGLDHSDLLSTLNGQDNILEQLYRSSSVLTPLPLASTEYNVHRTPDIFQSLPNGLLEHMNLRNSLLFNADESKQVKCSYNGMGEEVDCTFLGRSYSDCMSSPSVRFSWDVSRPPCTPPVGKLRGRITVKASNDSLEKQESINQEYTCFRIEEDSCICEENGDTDEMVDPVKEGIQSRGKNCLTKKEPLADVTNGYLNPSASVSLADKSVERGSLDSVNAGFNTSQTQMDAKQKLKSGYGTQKKYKNKEKDKCFSLGGSGSWKVTESLQTRFRKPKLSGKVTEGKGGENLLERGNKRNNIVSNISSFIPFVKQKQPAGAVIGKRDVKVKSLEAAEAARRLEEKRENERKMKKEAVKLERARLEQENMRQLQLKQKKKEEERKKKEADLAGRKRLREEEERKEKERKRKWIEEARRQQREYDERLRVEKEEKEIRRRAAVERERKEDERADEARKLPKLGKSREGSDCRKKTDTELRAAMVSGCDAKEASDFHQDCQAPKNSDEIEKEICELYRPHEDAISVTEGSLEQSYAISPYQGSDDEEEEEDDMPNHKFIPSWASENCLASIMPALNKVDPDGIFSLSSCCSIAEVLLPQKQQLRRRVNLHFVDMSVMATSWLQVAKYEMNR</sequence>
<reference evidence="9" key="1">
    <citation type="journal article" date="2023" name="Plant J.">
        <title>The genome of the king protea, Protea cynaroides.</title>
        <authorList>
            <person name="Chang J."/>
            <person name="Duong T.A."/>
            <person name="Schoeman C."/>
            <person name="Ma X."/>
            <person name="Roodt D."/>
            <person name="Barker N."/>
            <person name="Li Z."/>
            <person name="Van de Peer Y."/>
            <person name="Mizrachi E."/>
        </authorList>
    </citation>
    <scope>NUCLEOTIDE SEQUENCE</scope>
    <source>
        <tissue evidence="9">Young leaves</tissue>
    </source>
</reference>
<evidence type="ECO:0000256" key="2">
    <source>
        <dbReference type="ARBA" id="ARBA00004186"/>
    </source>
</evidence>
<feature type="region of interest" description="Disordered" evidence="7">
    <location>
        <begin position="1645"/>
        <end position="1683"/>
    </location>
</feature>
<evidence type="ECO:0000256" key="1">
    <source>
        <dbReference type="ARBA" id="ARBA00004123"/>
    </source>
</evidence>
<dbReference type="PANTHER" id="PTHR13738:SF1">
    <property type="entry name" value="TROPONIN I"/>
    <property type="match status" value="1"/>
</dbReference>
<dbReference type="EMBL" id="JAMYWD010000001">
    <property type="protein sequence ID" value="KAJ4982405.1"/>
    <property type="molecule type" value="Genomic_DNA"/>
</dbReference>
<comment type="subcellular location">
    <subcellularLocation>
        <location evidence="2">Cytoplasm</location>
        <location evidence="2">Cytoskeleton</location>
        <location evidence="2">Spindle</location>
    </subcellularLocation>
    <subcellularLocation>
        <location evidence="1">Nucleus</location>
    </subcellularLocation>
</comment>
<name>A0A9Q0R3V4_9MAGN</name>
<feature type="region of interest" description="Disordered" evidence="7">
    <location>
        <begin position="369"/>
        <end position="404"/>
    </location>
</feature>
<keyword evidence="10" id="KW-1185">Reference proteome</keyword>
<evidence type="ECO:0000313" key="10">
    <source>
        <dbReference type="Proteomes" id="UP001141806"/>
    </source>
</evidence>
<evidence type="ECO:0000256" key="6">
    <source>
        <dbReference type="ARBA" id="ARBA00023242"/>
    </source>
</evidence>
<dbReference type="InterPro" id="IPR005635">
    <property type="entry name" value="Inner_centromere_prot_ARK-bd"/>
</dbReference>
<feature type="compositionally biased region" description="Polar residues" evidence="7">
    <location>
        <begin position="439"/>
        <end position="449"/>
    </location>
</feature>
<evidence type="ECO:0000256" key="5">
    <source>
        <dbReference type="ARBA" id="ARBA00023212"/>
    </source>
</evidence>
<dbReference type="GO" id="GO:0005634">
    <property type="term" value="C:nucleus"/>
    <property type="evidence" value="ECO:0007669"/>
    <property type="project" value="UniProtKB-SubCell"/>
</dbReference>
<dbReference type="Pfam" id="PF03941">
    <property type="entry name" value="INCENP_ARK-bind"/>
    <property type="match status" value="1"/>
</dbReference>
<protein>
    <recommendedName>
        <fullName evidence="8">Inner centromere protein ARK-binding domain-containing protein</fullName>
    </recommendedName>
</protein>
<comment type="caution">
    <text evidence="9">The sequence shown here is derived from an EMBL/GenBank/DDBJ whole genome shotgun (WGS) entry which is preliminary data.</text>
</comment>
<keyword evidence="6" id="KW-0539">Nucleus</keyword>
<gene>
    <name evidence="9" type="ORF">NE237_033242</name>
</gene>
<dbReference type="InterPro" id="IPR050875">
    <property type="entry name" value="Troponin_I"/>
</dbReference>
<feature type="domain" description="Inner centromere protein ARK-binding" evidence="8">
    <location>
        <begin position="1752"/>
        <end position="1799"/>
    </location>
</feature>
<comment type="similarity">
    <text evidence="3">Belongs to the INCENP family.</text>
</comment>